<dbReference type="AlphaFoldDB" id="A0A0C2NLS1"/>
<name>A0A0C2NLS1_THEKT</name>
<feature type="region of interest" description="Disordered" evidence="1">
    <location>
        <begin position="64"/>
        <end position="83"/>
    </location>
</feature>
<protein>
    <submittedName>
        <fullName evidence="2">Uncharacterized protein</fullName>
    </submittedName>
</protein>
<accession>A0A0C2NLS1</accession>
<keyword evidence="3" id="KW-1185">Reference proteome</keyword>
<evidence type="ECO:0000313" key="3">
    <source>
        <dbReference type="Proteomes" id="UP000031668"/>
    </source>
</evidence>
<dbReference type="Proteomes" id="UP000031668">
    <property type="component" value="Unassembled WGS sequence"/>
</dbReference>
<evidence type="ECO:0000256" key="1">
    <source>
        <dbReference type="SAM" id="MobiDB-lite"/>
    </source>
</evidence>
<gene>
    <name evidence="2" type="ORF">RF11_01227</name>
</gene>
<evidence type="ECO:0000313" key="2">
    <source>
        <dbReference type="EMBL" id="KII74982.1"/>
    </source>
</evidence>
<dbReference type="EMBL" id="JWZT01000111">
    <property type="protein sequence ID" value="KII74982.1"/>
    <property type="molecule type" value="Genomic_DNA"/>
</dbReference>
<sequence length="104" mass="11485">MSGESTAQTPLKLSPIPIKTESSILENVMNSPDSTNFSNRELFKNLNKNTFDVSGIFIEEETSPTKNKDDVADTGYSGVKTRSKRKDGVRITLITSSKRKSSLK</sequence>
<organism evidence="2 3">
    <name type="scientific">Thelohanellus kitauei</name>
    <name type="common">Myxosporean</name>
    <dbReference type="NCBI Taxonomy" id="669202"/>
    <lineage>
        <taxon>Eukaryota</taxon>
        <taxon>Metazoa</taxon>
        <taxon>Cnidaria</taxon>
        <taxon>Myxozoa</taxon>
        <taxon>Myxosporea</taxon>
        <taxon>Bivalvulida</taxon>
        <taxon>Platysporina</taxon>
        <taxon>Myxobolidae</taxon>
        <taxon>Thelohanellus</taxon>
    </lineage>
</organism>
<comment type="caution">
    <text evidence="2">The sequence shown here is derived from an EMBL/GenBank/DDBJ whole genome shotgun (WGS) entry which is preliminary data.</text>
</comment>
<reference evidence="2 3" key="1">
    <citation type="journal article" date="2014" name="Genome Biol. Evol.">
        <title>The genome of the myxosporean Thelohanellus kitauei shows adaptations to nutrient acquisition within its fish host.</title>
        <authorList>
            <person name="Yang Y."/>
            <person name="Xiong J."/>
            <person name="Zhou Z."/>
            <person name="Huo F."/>
            <person name="Miao W."/>
            <person name="Ran C."/>
            <person name="Liu Y."/>
            <person name="Zhang J."/>
            <person name="Feng J."/>
            <person name="Wang M."/>
            <person name="Wang M."/>
            <person name="Wang L."/>
            <person name="Yao B."/>
        </authorList>
    </citation>
    <scope>NUCLEOTIDE SEQUENCE [LARGE SCALE GENOMIC DNA]</scope>
    <source>
        <strain evidence="2">Wuqing</strain>
    </source>
</reference>
<proteinExistence type="predicted"/>